<keyword evidence="4 6" id="KW-1133">Transmembrane helix</keyword>
<dbReference type="InterPro" id="IPR037185">
    <property type="entry name" value="EmrE-like"/>
</dbReference>
<dbReference type="AlphaFoldDB" id="A0AAN9GA37"/>
<organism evidence="7 8">
    <name type="scientific">Littorina saxatilis</name>
    <dbReference type="NCBI Taxonomy" id="31220"/>
    <lineage>
        <taxon>Eukaryota</taxon>
        <taxon>Metazoa</taxon>
        <taxon>Spiralia</taxon>
        <taxon>Lophotrochozoa</taxon>
        <taxon>Mollusca</taxon>
        <taxon>Gastropoda</taxon>
        <taxon>Caenogastropoda</taxon>
        <taxon>Littorinimorpha</taxon>
        <taxon>Littorinoidea</taxon>
        <taxon>Littorinidae</taxon>
        <taxon>Littorina</taxon>
    </lineage>
</organism>
<comment type="similarity">
    <text evidence="2">Belongs to the TMEM234 family.</text>
</comment>
<evidence type="ECO:0000256" key="1">
    <source>
        <dbReference type="ARBA" id="ARBA00004141"/>
    </source>
</evidence>
<keyword evidence="5 6" id="KW-0472">Membrane</keyword>
<dbReference type="GO" id="GO:0016020">
    <property type="term" value="C:membrane"/>
    <property type="evidence" value="ECO:0007669"/>
    <property type="project" value="UniProtKB-SubCell"/>
</dbReference>
<name>A0AAN9GA37_9CAEN</name>
<evidence type="ECO:0000313" key="7">
    <source>
        <dbReference type="EMBL" id="KAK7100876.1"/>
    </source>
</evidence>
<dbReference type="EMBL" id="JBAMIC010000011">
    <property type="protein sequence ID" value="KAK7100876.1"/>
    <property type="molecule type" value="Genomic_DNA"/>
</dbReference>
<gene>
    <name evidence="7" type="ORF">V1264_023743</name>
</gene>
<feature type="transmembrane region" description="Helical" evidence="6">
    <location>
        <begin position="111"/>
        <end position="130"/>
    </location>
</feature>
<dbReference type="PANTHER" id="PTHR28668">
    <property type="entry name" value="TRANSMEMBRANE PROTEIN 234"/>
    <property type="match status" value="1"/>
</dbReference>
<dbReference type="SUPFAM" id="SSF103481">
    <property type="entry name" value="Multidrug resistance efflux transporter EmrE"/>
    <property type="match status" value="1"/>
</dbReference>
<dbReference type="PANTHER" id="PTHR28668:SF1">
    <property type="entry name" value="TRANSMEMBRANE PROTEIN 234"/>
    <property type="match status" value="1"/>
</dbReference>
<evidence type="ECO:0000256" key="4">
    <source>
        <dbReference type="ARBA" id="ARBA00022989"/>
    </source>
</evidence>
<sequence>MSSASSNIENAAWLLVVAALWGGTNPFIKRGSRGVEDIKEDGAVAQFLREFAFLFFNMRYLIPFLINQMGSVVYYITLSSADLSLAVPITNSLTFIFTSLAGRVLGEKPESWETLCGLFLVVCGVVLCVYSKS</sequence>
<reference evidence="7 8" key="1">
    <citation type="submission" date="2024-02" db="EMBL/GenBank/DDBJ databases">
        <title>Chromosome-scale genome assembly of the rough periwinkle Littorina saxatilis.</title>
        <authorList>
            <person name="De Jode A."/>
            <person name="Faria R."/>
            <person name="Formenti G."/>
            <person name="Sims Y."/>
            <person name="Smith T.P."/>
            <person name="Tracey A."/>
            <person name="Wood J.M.D."/>
            <person name="Zagrodzka Z.B."/>
            <person name="Johannesson K."/>
            <person name="Butlin R.K."/>
            <person name="Leder E.H."/>
        </authorList>
    </citation>
    <scope>NUCLEOTIDE SEQUENCE [LARGE SCALE GENOMIC DNA]</scope>
    <source>
        <strain evidence="7">Snail1</strain>
        <tissue evidence="7">Muscle</tissue>
    </source>
</reference>
<protein>
    <recommendedName>
        <fullName evidence="9">Transmembrane protein 234</fullName>
    </recommendedName>
</protein>
<evidence type="ECO:0000256" key="5">
    <source>
        <dbReference type="ARBA" id="ARBA00023136"/>
    </source>
</evidence>
<evidence type="ECO:0000256" key="6">
    <source>
        <dbReference type="SAM" id="Phobius"/>
    </source>
</evidence>
<comment type="caution">
    <text evidence="7">The sequence shown here is derived from an EMBL/GenBank/DDBJ whole genome shotgun (WGS) entry which is preliminary data.</text>
</comment>
<evidence type="ECO:0000313" key="8">
    <source>
        <dbReference type="Proteomes" id="UP001374579"/>
    </source>
</evidence>
<evidence type="ECO:0000256" key="2">
    <source>
        <dbReference type="ARBA" id="ARBA00005977"/>
    </source>
</evidence>
<comment type="subcellular location">
    <subcellularLocation>
        <location evidence="1">Membrane</location>
        <topology evidence="1">Multi-pass membrane protein</topology>
    </subcellularLocation>
</comment>
<evidence type="ECO:0000256" key="3">
    <source>
        <dbReference type="ARBA" id="ARBA00022692"/>
    </source>
</evidence>
<dbReference type="Gene3D" id="1.10.3730.20">
    <property type="match status" value="1"/>
</dbReference>
<dbReference type="InterPro" id="IPR018908">
    <property type="entry name" value="TMEM234"/>
</dbReference>
<dbReference type="Proteomes" id="UP001374579">
    <property type="component" value="Unassembled WGS sequence"/>
</dbReference>
<keyword evidence="8" id="KW-1185">Reference proteome</keyword>
<dbReference type="Pfam" id="PF10639">
    <property type="entry name" value="TMEM234"/>
    <property type="match status" value="1"/>
</dbReference>
<proteinExistence type="inferred from homology"/>
<keyword evidence="3 6" id="KW-0812">Transmembrane</keyword>
<accession>A0AAN9GA37</accession>
<feature type="transmembrane region" description="Helical" evidence="6">
    <location>
        <begin position="60"/>
        <end position="78"/>
    </location>
</feature>
<evidence type="ECO:0008006" key="9">
    <source>
        <dbReference type="Google" id="ProtNLM"/>
    </source>
</evidence>